<evidence type="ECO:0000256" key="4">
    <source>
        <dbReference type="ARBA" id="ARBA00022552"/>
    </source>
</evidence>
<gene>
    <name evidence="7" type="primary">LOC100904827</name>
</gene>
<evidence type="ECO:0000256" key="1">
    <source>
        <dbReference type="ARBA" id="ARBA00002210"/>
    </source>
</evidence>
<accession>A0AAJ6QY39</accession>
<keyword evidence="4" id="KW-0698">rRNA processing</keyword>
<feature type="region of interest" description="Disordered" evidence="5">
    <location>
        <begin position="107"/>
        <end position="172"/>
    </location>
</feature>
<evidence type="ECO:0000256" key="3">
    <source>
        <dbReference type="ARBA" id="ARBA00017551"/>
    </source>
</evidence>
<dbReference type="Pfam" id="PF10273">
    <property type="entry name" value="WGG"/>
    <property type="match status" value="1"/>
</dbReference>
<protein>
    <recommendedName>
        <fullName evidence="3">Pre-rRNA-processing protein TSR2 homolog</fullName>
    </recommendedName>
</protein>
<dbReference type="KEGG" id="goe:100904827"/>
<dbReference type="InterPro" id="IPR019398">
    <property type="entry name" value="Pre-rRNA_process_TSR2"/>
</dbReference>
<dbReference type="PANTHER" id="PTHR21250">
    <property type="entry name" value="PRE-RRNA-PROCESSING PROTEIN TSR2 HOMOLOG"/>
    <property type="match status" value="1"/>
</dbReference>
<evidence type="ECO:0000313" key="7">
    <source>
        <dbReference type="RefSeq" id="XP_003747798.1"/>
    </source>
</evidence>
<keyword evidence="6" id="KW-1185">Reference proteome</keyword>
<name>A0AAJ6QY39_9ACAR</name>
<evidence type="ECO:0000256" key="5">
    <source>
        <dbReference type="SAM" id="MobiDB-lite"/>
    </source>
</evidence>
<feature type="compositionally biased region" description="Acidic residues" evidence="5">
    <location>
        <begin position="125"/>
        <end position="140"/>
    </location>
</feature>
<comment type="function">
    <text evidence="1">May be involved in 20S pre-rRNA processing.</text>
</comment>
<dbReference type="RefSeq" id="XP_003747798.1">
    <property type="nucleotide sequence ID" value="XM_003747750.1"/>
</dbReference>
<sequence>MDMKDATLHIVKKLVGDWVSFQIALEHGMGGMNGREKEAEMCRELADMLINDPNVDPSDVGDYMEEILDEDFDTVIDDGTVLPLATIMVNLSKLCKRGSIQEALDQLPEGKPSLPDARPEPSQNIDDDEMVDVSEVDEMSDQVAALNSQRSSRRRTNEPDEDGWVQVNRTNK</sequence>
<organism evidence="6 7">
    <name type="scientific">Galendromus occidentalis</name>
    <name type="common">western predatory mite</name>
    <dbReference type="NCBI Taxonomy" id="34638"/>
    <lineage>
        <taxon>Eukaryota</taxon>
        <taxon>Metazoa</taxon>
        <taxon>Ecdysozoa</taxon>
        <taxon>Arthropoda</taxon>
        <taxon>Chelicerata</taxon>
        <taxon>Arachnida</taxon>
        <taxon>Acari</taxon>
        <taxon>Parasitiformes</taxon>
        <taxon>Mesostigmata</taxon>
        <taxon>Gamasina</taxon>
        <taxon>Phytoseioidea</taxon>
        <taxon>Phytoseiidae</taxon>
        <taxon>Typhlodrominae</taxon>
        <taxon>Galendromus</taxon>
    </lineage>
</organism>
<dbReference type="GeneID" id="100904827"/>
<evidence type="ECO:0000313" key="6">
    <source>
        <dbReference type="Proteomes" id="UP000694867"/>
    </source>
</evidence>
<comment type="similarity">
    <text evidence="2">Belongs to the TSR2 family.</text>
</comment>
<dbReference type="AlphaFoldDB" id="A0AAJ6QY39"/>
<reference evidence="7" key="1">
    <citation type="submission" date="2025-08" db="UniProtKB">
        <authorList>
            <consortium name="RefSeq"/>
        </authorList>
    </citation>
    <scope>IDENTIFICATION</scope>
</reference>
<dbReference type="GO" id="GO:0006364">
    <property type="term" value="P:rRNA processing"/>
    <property type="evidence" value="ECO:0007669"/>
    <property type="project" value="UniProtKB-KW"/>
</dbReference>
<proteinExistence type="inferred from homology"/>
<evidence type="ECO:0000256" key="2">
    <source>
        <dbReference type="ARBA" id="ARBA00006524"/>
    </source>
</evidence>
<dbReference type="Proteomes" id="UP000694867">
    <property type="component" value="Unplaced"/>
</dbReference>